<evidence type="ECO:0000256" key="1">
    <source>
        <dbReference type="ARBA" id="ARBA00010641"/>
    </source>
</evidence>
<dbReference type="Proteomes" id="UP000824267">
    <property type="component" value="Unassembled WGS sequence"/>
</dbReference>
<protein>
    <submittedName>
        <fullName evidence="7">Sigma-70 family RNA polymerase sigma factor</fullName>
    </submittedName>
</protein>
<dbReference type="PANTHER" id="PTHR43133">
    <property type="entry name" value="RNA POLYMERASE ECF-TYPE SIGMA FACTO"/>
    <property type="match status" value="1"/>
</dbReference>
<evidence type="ECO:0000256" key="4">
    <source>
        <dbReference type="ARBA" id="ARBA00023163"/>
    </source>
</evidence>
<dbReference type="GO" id="GO:0003677">
    <property type="term" value="F:DNA binding"/>
    <property type="evidence" value="ECO:0007669"/>
    <property type="project" value="InterPro"/>
</dbReference>
<sequence length="168" mass="19896">MKAKEEKEKELAELVKEHNASILRICKVYFPYDYYLRKDLYNEIVYRIWRGLNTFRNDSSVRTWIYKLSINTAIELSQAEKRNRKKMEVLAELADRLSGEKEPLSDELYRMIDRLSSMEKAVIYMYLDRNPQSVIAETLGLTETNVSTMVGRIKLKLKKFKEDENANI</sequence>
<evidence type="ECO:0000313" key="8">
    <source>
        <dbReference type="Proteomes" id="UP000824267"/>
    </source>
</evidence>
<accession>A0A9D1RH37</accession>
<organism evidence="7 8">
    <name type="scientific">Candidatus Onthomorpha intestinigallinarum</name>
    <dbReference type="NCBI Taxonomy" id="2840880"/>
    <lineage>
        <taxon>Bacteria</taxon>
        <taxon>Pseudomonadati</taxon>
        <taxon>Bacteroidota</taxon>
        <taxon>Bacteroidia</taxon>
        <taxon>Bacteroidales</taxon>
        <taxon>Candidatus Onthomorpha</taxon>
    </lineage>
</organism>
<dbReference type="GO" id="GO:0016987">
    <property type="term" value="F:sigma factor activity"/>
    <property type="evidence" value="ECO:0007669"/>
    <property type="project" value="UniProtKB-KW"/>
</dbReference>
<dbReference type="SUPFAM" id="SSF88946">
    <property type="entry name" value="Sigma2 domain of RNA polymerase sigma factors"/>
    <property type="match status" value="1"/>
</dbReference>
<proteinExistence type="inferred from homology"/>
<dbReference type="Gene3D" id="1.10.1740.10">
    <property type="match status" value="1"/>
</dbReference>
<reference evidence="7" key="2">
    <citation type="submission" date="2021-04" db="EMBL/GenBank/DDBJ databases">
        <authorList>
            <person name="Gilroy R."/>
        </authorList>
    </citation>
    <scope>NUCLEOTIDE SEQUENCE</scope>
    <source>
        <strain evidence="7">Gambia16-930</strain>
    </source>
</reference>
<evidence type="ECO:0000259" key="5">
    <source>
        <dbReference type="Pfam" id="PF04542"/>
    </source>
</evidence>
<dbReference type="NCBIfam" id="TIGR02937">
    <property type="entry name" value="sigma70-ECF"/>
    <property type="match status" value="1"/>
</dbReference>
<dbReference type="GO" id="GO:0006352">
    <property type="term" value="P:DNA-templated transcription initiation"/>
    <property type="evidence" value="ECO:0007669"/>
    <property type="project" value="InterPro"/>
</dbReference>
<feature type="domain" description="RNA polymerase sigma-70 region 2" evidence="5">
    <location>
        <begin position="14"/>
        <end position="79"/>
    </location>
</feature>
<dbReference type="InterPro" id="IPR013325">
    <property type="entry name" value="RNA_pol_sigma_r2"/>
</dbReference>
<evidence type="ECO:0000259" key="6">
    <source>
        <dbReference type="Pfam" id="PF08281"/>
    </source>
</evidence>
<keyword evidence="2" id="KW-0805">Transcription regulation</keyword>
<feature type="domain" description="RNA polymerase sigma factor 70 region 4 type 2" evidence="6">
    <location>
        <begin position="106"/>
        <end position="157"/>
    </location>
</feature>
<dbReference type="EMBL" id="DXGG01000247">
    <property type="protein sequence ID" value="HIW88176.1"/>
    <property type="molecule type" value="Genomic_DNA"/>
</dbReference>
<dbReference type="PANTHER" id="PTHR43133:SF45">
    <property type="entry name" value="RNA POLYMERASE ECF-TYPE SIGMA FACTOR"/>
    <property type="match status" value="1"/>
</dbReference>
<name>A0A9D1RH37_9BACT</name>
<evidence type="ECO:0000313" key="7">
    <source>
        <dbReference type="EMBL" id="HIW88176.1"/>
    </source>
</evidence>
<dbReference type="AlphaFoldDB" id="A0A9D1RH37"/>
<dbReference type="InterPro" id="IPR013324">
    <property type="entry name" value="RNA_pol_sigma_r3/r4-like"/>
</dbReference>
<keyword evidence="3" id="KW-0731">Sigma factor</keyword>
<dbReference type="Pfam" id="PF08281">
    <property type="entry name" value="Sigma70_r4_2"/>
    <property type="match status" value="1"/>
</dbReference>
<keyword evidence="4" id="KW-0804">Transcription</keyword>
<evidence type="ECO:0000256" key="2">
    <source>
        <dbReference type="ARBA" id="ARBA00023015"/>
    </source>
</evidence>
<comment type="similarity">
    <text evidence="1">Belongs to the sigma-70 factor family. ECF subfamily.</text>
</comment>
<dbReference type="InterPro" id="IPR013249">
    <property type="entry name" value="RNA_pol_sigma70_r4_t2"/>
</dbReference>
<dbReference type="InterPro" id="IPR014284">
    <property type="entry name" value="RNA_pol_sigma-70_dom"/>
</dbReference>
<dbReference type="InterPro" id="IPR007627">
    <property type="entry name" value="RNA_pol_sigma70_r2"/>
</dbReference>
<gene>
    <name evidence="7" type="ORF">IAC47_07930</name>
</gene>
<reference evidence="7" key="1">
    <citation type="journal article" date="2021" name="PeerJ">
        <title>Extensive microbial diversity within the chicken gut microbiome revealed by metagenomics and culture.</title>
        <authorList>
            <person name="Gilroy R."/>
            <person name="Ravi A."/>
            <person name="Getino M."/>
            <person name="Pursley I."/>
            <person name="Horton D.L."/>
            <person name="Alikhan N.F."/>
            <person name="Baker D."/>
            <person name="Gharbi K."/>
            <person name="Hall N."/>
            <person name="Watson M."/>
            <person name="Adriaenssens E.M."/>
            <person name="Foster-Nyarko E."/>
            <person name="Jarju S."/>
            <person name="Secka A."/>
            <person name="Antonio M."/>
            <person name="Oren A."/>
            <person name="Chaudhuri R.R."/>
            <person name="La Ragione R."/>
            <person name="Hildebrand F."/>
            <person name="Pallen M.J."/>
        </authorList>
    </citation>
    <scope>NUCLEOTIDE SEQUENCE</scope>
    <source>
        <strain evidence="7">Gambia16-930</strain>
    </source>
</reference>
<dbReference type="Pfam" id="PF04542">
    <property type="entry name" value="Sigma70_r2"/>
    <property type="match status" value="1"/>
</dbReference>
<dbReference type="InterPro" id="IPR039425">
    <property type="entry name" value="RNA_pol_sigma-70-like"/>
</dbReference>
<dbReference type="SUPFAM" id="SSF88659">
    <property type="entry name" value="Sigma3 and sigma4 domains of RNA polymerase sigma factors"/>
    <property type="match status" value="1"/>
</dbReference>
<comment type="caution">
    <text evidence="7">The sequence shown here is derived from an EMBL/GenBank/DDBJ whole genome shotgun (WGS) entry which is preliminary data.</text>
</comment>
<evidence type="ECO:0000256" key="3">
    <source>
        <dbReference type="ARBA" id="ARBA00023082"/>
    </source>
</evidence>